<reference evidence="1 2" key="1">
    <citation type="submission" date="2017-11" db="EMBL/GenBank/DDBJ databases">
        <title>De-novo sequencing of pomegranate (Punica granatum L.) genome.</title>
        <authorList>
            <person name="Akparov Z."/>
            <person name="Amiraslanov A."/>
            <person name="Hajiyeva S."/>
            <person name="Abbasov M."/>
            <person name="Kaur K."/>
            <person name="Hamwieh A."/>
            <person name="Solovyev V."/>
            <person name="Salamov A."/>
            <person name="Braich B."/>
            <person name="Kosarev P."/>
            <person name="Mahmoud A."/>
            <person name="Hajiyev E."/>
            <person name="Babayeva S."/>
            <person name="Izzatullayeva V."/>
            <person name="Mammadov A."/>
            <person name="Mammadov A."/>
            <person name="Sharifova S."/>
            <person name="Ojaghi J."/>
            <person name="Eynullazada K."/>
            <person name="Bayramov B."/>
            <person name="Abdulazimova A."/>
            <person name="Shahmuradov I."/>
        </authorList>
    </citation>
    <scope>NUCLEOTIDE SEQUENCE [LARGE SCALE GENOMIC DNA]</scope>
    <source>
        <strain evidence="2">cv. AG2017</strain>
        <tissue evidence="1">Leaf</tissue>
    </source>
</reference>
<proteinExistence type="predicted"/>
<comment type="caution">
    <text evidence="1">The sequence shown here is derived from an EMBL/GenBank/DDBJ whole genome shotgun (WGS) entry which is preliminary data.</text>
</comment>
<dbReference type="EMBL" id="PGOL01001047">
    <property type="protein sequence ID" value="PKI61341.1"/>
    <property type="molecule type" value="Genomic_DNA"/>
</dbReference>
<dbReference type="Proteomes" id="UP000233551">
    <property type="component" value="Unassembled WGS sequence"/>
</dbReference>
<sequence length="100" mass="11045">MAAVARDFSFGNYDMCMRATSTLPRYHKSSGRMLMTALLVSSTAIPVCAAIKWTMKSCMEECMPICMRIHDARVQACKGRCTHEGQQLQGKGLNVVVAIQ</sequence>
<keyword evidence="2" id="KW-1185">Reference proteome</keyword>
<organism evidence="1 2">
    <name type="scientific">Punica granatum</name>
    <name type="common">Pomegranate</name>
    <dbReference type="NCBI Taxonomy" id="22663"/>
    <lineage>
        <taxon>Eukaryota</taxon>
        <taxon>Viridiplantae</taxon>
        <taxon>Streptophyta</taxon>
        <taxon>Embryophyta</taxon>
        <taxon>Tracheophyta</taxon>
        <taxon>Spermatophyta</taxon>
        <taxon>Magnoliopsida</taxon>
        <taxon>eudicotyledons</taxon>
        <taxon>Gunneridae</taxon>
        <taxon>Pentapetalae</taxon>
        <taxon>rosids</taxon>
        <taxon>malvids</taxon>
        <taxon>Myrtales</taxon>
        <taxon>Lythraceae</taxon>
        <taxon>Punica</taxon>
    </lineage>
</organism>
<name>A0A2I0JYF2_PUNGR</name>
<gene>
    <name evidence="1" type="ORF">CRG98_018243</name>
</gene>
<evidence type="ECO:0000313" key="1">
    <source>
        <dbReference type="EMBL" id="PKI61341.1"/>
    </source>
</evidence>
<evidence type="ECO:0000313" key="2">
    <source>
        <dbReference type="Proteomes" id="UP000233551"/>
    </source>
</evidence>
<accession>A0A2I0JYF2</accession>
<protein>
    <submittedName>
        <fullName evidence="1">Uncharacterized protein</fullName>
    </submittedName>
</protein>
<dbReference type="AlphaFoldDB" id="A0A2I0JYF2"/>